<dbReference type="EMBL" id="FMXO01000024">
    <property type="protein sequence ID" value="SDB61276.1"/>
    <property type="molecule type" value="Genomic_DNA"/>
</dbReference>
<dbReference type="InterPro" id="IPR029479">
    <property type="entry name" value="Nitroreductase"/>
</dbReference>
<dbReference type="Gene3D" id="3.40.109.10">
    <property type="entry name" value="NADH Oxidase"/>
    <property type="match status" value="1"/>
</dbReference>
<evidence type="ECO:0000259" key="3">
    <source>
        <dbReference type="Pfam" id="PF00881"/>
    </source>
</evidence>
<dbReference type="Proteomes" id="UP000198771">
    <property type="component" value="Unassembled WGS sequence"/>
</dbReference>
<accession>A0A1G6EV28</accession>
<reference evidence="4 5" key="1">
    <citation type="submission" date="2016-10" db="EMBL/GenBank/DDBJ databases">
        <authorList>
            <person name="de Groot N.N."/>
        </authorList>
    </citation>
    <scope>NUCLEOTIDE SEQUENCE [LARGE SCALE GENOMIC DNA]</scope>
    <source>
        <strain evidence="4 5">ASO4-2</strain>
    </source>
</reference>
<keyword evidence="5" id="KW-1185">Reference proteome</keyword>
<dbReference type="RefSeq" id="WP_092123888.1">
    <property type="nucleotide sequence ID" value="NZ_FMXO01000024.1"/>
</dbReference>
<name>A0A1G6EV28_9BACT</name>
<dbReference type="PANTHER" id="PTHR43673">
    <property type="entry name" value="NAD(P)H NITROREDUCTASE YDGI-RELATED"/>
    <property type="match status" value="1"/>
</dbReference>
<evidence type="ECO:0000313" key="4">
    <source>
        <dbReference type="EMBL" id="SDB61276.1"/>
    </source>
</evidence>
<organism evidence="4 5">
    <name type="scientific">Desulfonatronum thiosulfatophilum</name>
    <dbReference type="NCBI Taxonomy" id="617002"/>
    <lineage>
        <taxon>Bacteria</taxon>
        <taxon>Pseudomonadati</taxon>
        <taxon>Thermodesulfobacteriota</taxon>
        <taxon>Desulfovibrionia</taxon>
        <taxon>Desulfovibrionales</taxon>
        <taxon>Desulfonatronaceae</taxon>
        <taxon>Desulfonatronum</taxon>
    </lineage>
</organism>
<evidence type="ECO:0000256" key="2">
    <source>
        <dbReference type="ARBA" id="ARBA00023002"/>
    </source>
</evidence>
<evidence type="ECO:0000313" key="5">
    <source>
        <dbReference type="Proteomes" id="UP000198771"/>
    </source>
</evidence>
<comment type="similarity">
    <text evidence="1">Belongs to the nitroreductase family.</text>
</comment>
<proteinExistence type="inferred from homology"/>
<dbReference type="STRING" id="617002.SAMN05660653_03186"/>
<dbReference type="Pfam" id="PF00881">
    <property type="entry name" value="Nitroreductase"/>
    <property type="match status" value="1"/>
</dbReference>
<sequence length="201" mass="22247">MTVKEAIQARRSIRKFTDQPVIEEQMAILLEAVRLAPSSINCQPWRIKVLTQREDIQWLSGAPTKGQRWIAGAGAVMICCADVQRFVEDSATNVRFLRDSGMLPPEMLAGLEEYLSKAADAQPEVLRWAAAANCAIALSQVMLQAVELGLGTCWVGMYDEAAVKERFQIPEAFPVVAMLAIGHPAESQGQRPRKDLRDILL</sequence>
<dbReference type="GO" id="GO:0016491">
    <property type="term" value="F:oxidoreductase activity"/>
    <property type="evidence" value="ECO:0007669"/>
    <property type="project" value="UniProtKB-KW"/>
</dbReference>
<dbReference type="OrthoDB" id="9802510at2"/>
<dbReference type="PANTHER" id="PTHR43673:SF10">
    <property type="entry name" value="NADH DEHYDROGENASE_NAD(P)H NITROREDUCTASE XCC3605-RELATED"/>
    <property type="match status" value="1"/>
</dbReference>
<evidence type="ECO:0000256" key="1">
    <source>
        <dbReference type="ARBA" id="ARBA00007118"/>
    </source>
</evidence>
<keyword evidence="2" id="KW-0560">Oxidoreductase</keyword>
<gene>
    <name evidence="4" type="ORF">SAMN05660653_03186</name>
</gene>
<dbReference type="AlphaFoldDB" id="A0A1G6EV28"/>
<protein>
    <submittedName>
        <fullName evidence="4">Nitroreductase</fullName>
    </submittedName>
</protein>
<dbReference type="SUPFAM" id="SSF55469">
    <property type="entry name" value="FMN-dependent nitroreductase-like"/>
    <property type="match status" value="1"/>
</dbReference>
<dbReference type="InterPro" id="IPR000415">
    <property type="entry name" value="Nitroreductase-like"/>
</dbReference>
<feature type="domain" description="Nitroreductase" evidence="3">
    <location>
        <begin position="7"/>
        <end position="183"/>
    </location>
</feature>